<evidence type="ECO:0000256" key="3">
    <source>
        <dbReference type="ARBA" id="ARBA00022776"/>
    </source>
</evidence>
<reference evidence="7" key="1">
    <citation type="journal article" date="2014" name="Genome Announc.">
        <title>Genome sequence of the yeast Cyberlindnera fabianii (Hansenula fabianii).</title>
        <authorList>
            <person name="Freel K.C."/>
            <person name="Sarilar V."/>
            <person name="Neuveglise C."/>
            <person name="Devillers H."/>
            <person name="Friedrich A."/>
            <person name="Schacherer J."/>
        </authorList>
    </citation>
    <scope>NUCLEOTIDE SEQUENCE</scope>
    <source>
        <strain evidence="7">YJS4271</strain>
    </source>
</reference>
<dbReference type="AlphaFoldDB" id="A0A061BLW9"/>
<feature type="compositionally biased region" description="Polar residues" evidence="6">
    <location>
        <begin position="133"/>
        <end position="155"/>
    </location>
</feature>
<keyword evidence="9" id="KW-1185">Reference proteome</keyword>
<evidence type="ECO:0000256" key="6">
    <source>
        <dbReference type="SAM" id="MobiDB-lite"/>
    </source>
</evidence>
<accession>A0A061BLW9</accession>
<feature type="compositionally biased region" description="Acidic residues" evidence="6">
    <location>
        <begin position="43"/>
        <end position="54"/>
    </location>
</feature>
<comment type="similarity">
    <text evidence="1">Belongs to the APC13 family.</text>
</comment>
<evidence type="ECO:0000313" key="8">
    <source>
        <dbReference type="EMBL" id="ONH65608.1"/>
    </source>
</evidence>
<keyword evidence="5" id="KW-0131">Cell cycle</keyword>
<dbReference type="GO" id="GO:0005680">
    <property type="term" value="C:anaphase-promoting complex"/>
    <property type="evidence" value="ECO:0007669"/>
    <property type="project" value="InterPro"/>
</dbReference>
<proteinExistence type="inferred from homology"/>
<evidence type="ECO:0000256" key="1">
    <source>
        <dbReference type="ARBA" id="ARBA00006940"/>
    </source>
</evidence>
<evidence type="ECO:0000313" key="7">
    <source>
        <dbReference type="EMBL" id="CDR48043.1"/>
    </source>
</evidence>
<protein>
    <submittedName>
        <fullName evidence="8">Anaphase-promoting complex subunit 13</fullName>
    </submittedName>
    <submittedName>
        <fullName evidence="7">CYFA0S45e00100g1_1</fullName>
    </submittedName>
</protein>
<dbReference type="OMA" id="THADMFL"/>
<evidence type="ECO:0000256" key="4">
    <source>
        <dbReference type="ARBA" id="ARBA00022786"/>
    </source>
</evidence>
<dbReference type="OrthoDB" id="4023481at2759"/>
<dbReference type="Pfam" id="PF05839">
    <property type="entry name" value="Apc13p"/>
    <property type="match status" value="1"/>
</dbReference>
<keyword evidence="3" id="KW-0498">Mitosis</keyword>
<dbReference type="GO" id="GO:0051301">
    <property type="term" value="P:cell division"/>
    <property type="evidence" value="ECO:0007669"/>
    <property type="project" value="UniProtKB-KW"/>
</dbReference>
<dbReference type="VEuPathDB" id="FungiDB:BON22_4616"/>
<feature type="region of interest" description="Disordered" evidence="6">
    <location>
        <begin position="28"/>
        <end position="59"/>
    </location>
</feature>
<sequence length="182" mass="20481">MSKDSSFSQIHRPHAHYAQYVAEWVHDKLPNDPIDTPTISLGYDDDDNDGDEGEPATMQNSSFGAIKNKLRKDAIWKDLRLDKIMNDDPKWWRSVQDTSILKRLDKSSDENPEDEMIEGTSAPEVLVGNAVGPSQSRQNTLGQNTLQVPGNSGEITTPEMLRNRGGQRSMQNFQTPIGRIMR</sequence>
<gene>
    <name evidence="8" type="ORF">BON22_4616</name>
    <name evidence="7" type="ORF">CYFA0S_45e00100g</name>
</gene>
<evidence type="ECO:0000256" key="2">
    <source>
        <dbReference type="ARBA" id="ARBA00022618"/>
    </source>
</evidence>
<name>A0A061BLW9_CYBFA</name>
<keyword evidence="4" id="KW-0833">Ubl conjugation pathway</keyword>
<evidence type="ECO:0000256" key="5">
    <source>
        <dbReference type="ARBA" id="ARBA00023306"/>
    </source>
</evidence>
<evidence type="ECO:0000313" key="9">
    <source>
        <dbReference type="Proteomes" id="UP000189513"/>
    </source>
</evidence>
<feature type="region of interest" description="Disordered" evidence="6">
    <location>
        <begin position="133"/>
        <end position="160"/>
    </location>
</feature>
<organism evidence="7">
    <name type="scientific">Cyberlindnera fabianii</name>
    <name type="common">Yeast</name>
    <name type="synonym">Hansenula fabianii</name>
    <dbReference type="NCBI Taxonomy" id="36022"/>
    <lineage>
        <taxon>Eukaryota</taxon>
        <taxon>Fungi</taxon>
        <taxon>Dikarya</taxon>
        <taxon>Ascomycota</taxon>
        <taxon>Saccharomycotina</taxon>
        <taxon>Saccharomycetes</taxon>
        <taxon>Phaffomycetales</taxon>
        <taxon>Phaffomycetaceae</taxon>
        <taxon>Cyberlindnera</taxon>
    </lineage>
</organism>
<reference evidence="8" key="3">
    <citation type="submission" date="2017-01" db="EMBL/GenBank/DDBJ databases">
        <authorList>
            <person name="Mah S.A."/>
            <person name="Swanson W.J."/>
            <person name="Moy G.W."/>
            <person name="Vacquier V.D."/>
        </authorList>
    </citation>
    <scope>NUCLEOTIDE SEQUENCE [LARGE SCALE GENOMIC DNA]</scope>
    <source>
        <strain evidence="8">65</strain>
    </source>
</reference>
<dbReference type="Proteomes" id="UP000189513">
    <property type="component" value="Unassembled WGS sequence"/>
</dbReference>
<dbReference type="EMBL" id="MPUK01000010">
    <property type="protein sequence ID" value="ONH65608.1"/>
    <property type="molecule type" value="Genomic_DNA"/>
</dbReference>
<dbReference type="InterPro" id="IPR008401">
    <property type="entry name" value="Apc13"/>
</dbReference>
<keyword evidence="2" id="KW-0132">Cell division</keyword>
<reference evidence="9" key="2">
    <citation type="journal article" date="2017" name="Genome Announc.">
        <title>Genome sequences of Cyberlindnera fabianii 65, Pichia kudriavzevii 129, and Saccharomyces cerevisiae 131 isolated from fermented masau fruits in Zimbabwe.</title>
        <authorList>
            <person name="van Rijswijck I.M.H."/>
            <person name="Derks M.F.L."/>
            <person name="Abee T."/>
            <person name="de Ridder D."/>
            <person name="Smid E.J."/>
        </authorList>
    </citation>
    <scope>NUCLEOTIDE SEQUENCE [LARGE SCALE GENOMIC DNA]</scope>
    <source>
        <strain evidence="9">65</strain>
    </source>
</reference>
<dbReference type="EMBL" id="LK052930">
    <property type="protein sequence ID" value="CDR48043.1"/>
    <property type="molecule type" value="Genomic_DNA"/>
</dbReference>